<dbReference type="InterPro" id="IPR002165">
    <property type="entry name" value="Plexin_repeat"/>
</dbReference>
<evidence type="ECO:0000259" key="11">
    <source>
        <dbReference type="SMART" id="SM00423"/>
    </source>
</evidence>
<evidence type="ECO:0000313" key="12">
    <source>
        <dbReference type="EMBL" id="OCT62102.1"/>
    </source>
</evidence>
<comment type="subcellular location">
    <subcellularLocation>
        <location evidence="1">Membrane</location>
        <topology evidence="1">Single-pass type I membrane protein</topology>
    </subcellularLocation>
</comment>
<evidence type="ECO:0000256" key="8">
    <source>
        <dbReference type="SAM" id="MobiDB-lite"/>
    </source>
</evidence>
<keyword evidence="6 9" id="KW-0472">Membrane</keyword>
<feature type="signal peptide" evidence="10">
    <location>
        <begin position="1"/>
        <end position="20"/>
    </location>
</feature>
<evidence type="ECO:0000256" key="10">
    <source>
        <dbReference type="SAM" id="SignalP"/>
    </source>
</evidence>
<dbReference type="GO" id="GO:0016020">
    <property type="term" value="C:membrane"/>
    <property type="evidence" value="ECO:0007669"/>
    <property type="project" value="UniProtKB-SubCell"/>
</dbReference>
<evidence type="ECO:0000256" key="2">
    <source>
        <dbReference type="ARBA" id="ARBA00010297"/>
    </source>
</evidence>
<gene>
    <name evidence="12" type="ORF">XELAEV_18043186mg</name>
</gene>
<dbReference type="Pfam" id="PF01437">
    <property type="entry name" value="PSI"/>
    <property type="match status" value="1"/>
</dbReference>
<evidence type="ECO:0000256" key="1">
    <source>
        <dbReference type="ARBA" id="ARBA00004479"/>
    </source>
</evidence>
<evidence type="ECO:0000313" key="13">
    <source>
        <dbReference type="Proteomes" id="UP000694892"/>
    </source>
</evidence>
<evidence type="ECO:0000256" key="9">
    <source>
        <dbReference type="SAM" id="Phobius"/>
    </source>
</evidence>
<feature type="compositionally biased region" description="Polar residues" evidence="8">
    <location>
        <begin position="370"/>
        <end position="379"/>
    </location>
</feature>
<dbReference type="PANTHER" id="PTHR13055:SF10">
    <property type="entry name" value="PLEXIN DOMAIN-CONTAINING PROTEIN 1"/>
    <property type="match status" value="1"/>
</dbReference>
<comment type="similarity">
    <text evidence="2">Belongs to the plexin family.</text>
</comment>
<dbReference type="AlphaFoldDB" id="A0A974H277"/>
<dbReference type="Proteomes" id="UP000694892">
    <property type="component" value="Chromosome 9_10L"/>
</dbReference>
<feature type="domain" description="PSI" evidence="11">
    <location>
        <begin position="297"/>
        <end position="342"/>
    </location>
</feature>
<accession>A0A974H277</accession>
<organism evidence="12 13">
    <name type="scientific">Xenopus laevis</name>
    <name type="common">African clawed frog</name>
    <dbReference type="NCBI Taxonomy" id="8355"/>
    <lineage>
        <taxon>Eukaryota</taxon>
        <taxon>Metazoa</taxon>
        <taxon>Chordata</taxon>
        <taxon>Craniata</taxon>
        <taxon>Vertebrata</taxon>
        <taxon>Euteleostomi</taxon>
        <taxon>Amphibia</taxon>
        <taxon>Batrachia</taxon>
        <taxon>Anura</taxon>
        <taxon>Pipoidea</taxon>
        <taxon>Pipidae</taxon>
        <taxon>Xenopodinae</taxon>
        <taxon>Xenopus</taxon>
        <taxon>Xenopus</taxon>
    </lineage>
</organism>
<dbReference type="OMA" id="PHKHREA"/>
<keyword evidence="5 9" id="KW-1133">Transmembrane helix</keyword>
<evidence type="ECO:0000256" key="5">
    <source>
        <dbReference type="ARBA" id="ARBA00022989"/>
    </source>
</evidence>
<dbReference type="InterPro" id="IPR031152">
    <property type="entry name" value="PLXDC"/>
</dbReference>
<keyword evidence="7" id="KW-0325">Glycoprotein</keyword>
<sequence>MRWVCVLLLFLYSLSQGTDGIWDPLRNSGPVALRQRRWDRHFLRSQRDIKGHNGTHVSQDMGGDSLSIDTLPDNQTQVVEDSYSYYTSRVFGPSEHGGTELWVDLHREKGNKTRVHSILSNTHRQASRLILSFDFPFYGHPLRQVTVATGGFIFMGDVLHRMLTATQYVAPLMANFNPSYSKNSTISYRDNGTSFVVQWDKVPLHEKEDAGGFTFQTALHKDGRIVFGYKEIPLPVQNISSAQHPVKAGLSDAFMLLNSSPDVPESRRRAIYEYHKVQLDLSRIRSQTAVEFIPVPTCLQQTSCEQCVSSVPSFNCSWCHVLNRCSSGFDRYRQDWLTYDCAQQSQSTSCEVFPDPYTPTNASPPPTSSEGEQWTPTPSTFSEVLTTEDDTKLTLCLGEGEFVGLGLGWILLVQTIKHRFLIPDERPELSMHPASTVHSGTIVGIVLAVLLIAVIILAVIYISRHSGKQGRRCCAQYRPHQWATMKFQNHSPAIYREVEPSPGLEKDNFMEIEP</sequence>
<dbReference type="PANTHER" id="PTHR13055">
    <property type="entry name" value="TUMOR ENDOTHELIAL MARKER 7 RELATED"/>
    <property type="match status" value="1"/>
</dbReference>
<keyword evidence="3 9" id="KW-0812">Transmembrane</keyword>
<feature type="transmembrane region" description="Helical" evidence="9">
    <location>
        <begin position="442"/>
        <end position="462"/>
    </location>
</feature>
<dbReference type="InterPro" id="IPR016201">
    <property type="entry name" value="PSI"/>
</dbReference>
<evidence type="ECO:0000256" key="6">
    <source>
        <dbReference type="ARBA" id="ARBA00023136"/>
    </source>
</evidence>
<keyword evidence="4 10" id="KW-0732">Signal</keyword>
<reference evidence="13" key="1">
    <citation type="journal article" date="2016" name="Nature">
        <title>Genome evolution in the allotetraploid frog Xenopus laevis.</title>
        <authorList>
            <person name="Session A.M."/>
            <person name="Uno Y."/>
            <person name="Kwon T."/>
            <person name="Chapman J.A."/>
            <person name="Toyoda A."/>
            <person name="Takahashi S."/>
            <person name="Fukui A."/>
            <person name="Hikosaka A."/>
            <person name="Suzuki A."/>
            <person name="Kondo M."/>
            <person name="van Heeringen S.J."/>
            <person name="Quigley I."/>
            <person name="Heinz S."/>
            <person name="Ogino H."/>
            <person name="Ochi H."/>
            <person name="Hellsten U."/>
            <person name="Lyons J.B."/>
            <person name="Simakov O."/>
            <person name="Putnam N."/>
            <person name="Stites J."/>
            <person name="Kuroki Y."/>
            <person name="Tanaka T."/>
            <person name="Michiue T."/>
            <person name="Watanabe M."/>
            <person name="Bogdanovic O."/>
            <person name="Lister R."/>
            <person name="Georgiou G."/>
            <person name="Paranjpe S.S."/>
            <person name="van Kruijsbergen I."/>
            <person name="Shu S."/>
            <person name="Carlson J."/>
            <person name="Kinoshita T."/>
            <person name="Ohta Y."/>
            <person name="Mawaribuchi S."/>
            <person name="Jenkins J."/>
            <person name="Grimwood J."/>
            <person name="Schmutz J."/>
            <person name="Mitros T."/>
            <person name="Mozaffari S.V."/>
            <person name="Suzuki Y."/>
            <person name="Haramoto Y."/>
            <person name="Yamamoto T.S."/>
            <person name="Takagi C."/>
            <person name="Heald R."/>
            <person name="Miller K."/>
            <person name="Haudenschild C."/>
            <person name="Kitzman J."/>
            <person name="Nakayama T."/>
            <person name="Izutsu Y."/>
            <person name="Robert J."/>
            <person name="Fortriede J."/>
            <person name="Burns K."/>
            <person name="Lotay V."/>
            <person name="Karimi K."/>
            <person name="Yasuoka Y."/>
            <person name="Dichmann D.S."/>
            <person name="Flajnik M.F."/>
            <person name="Houston D.W."/>
            <person name="Shendure J."/>
            <person name="DuPasquier L."/>
            <person name="Vize P.D."/>
            <person name="Zorn A.M."/>
            <person name="Ito M."/>
            <person name="Marcotte E.M."/>
            <person name="Wallingford J.B."/>
            <person name="Ito Y."/>
            <person name="Asashima M."/>
            <person name="Ueno N."/>
            <person name="Matsuda Y."/>
            <person name="Veenstra G.J."/>
            <person name="Fujiyama A."/>
            <person name="Harland R.M."/>
            <person name="Taira M."/>
            <person name="Rokhsar D.S."/>
        </authorList>
    </citation>
    <scope>NUCLEOTIDE SEQUENCE [LARGE SCALE GENOMIC DNA]</scope>
    <source>
        <strain evidence="13">J</strain>
    </source>
</reference>
<evidence type="ECO:0000256" key="3">
    <source>
        <dbReference type="ARBA" id="ARBA00022692"/>
    </source>
</evidence>
<dbReference type="SMART" id="SM00423">
    <property type="entry name" value="PSI"/>
    <property type="match status" value="1"/>
</dbReference>
<feature type="chain" id="PRO_5037078563" description="PSI domain-containing protein" evidence="10">
    <location>
        <begin position="21"/>
        <end position="514"/>
    </location>
</feature>
<name>A0A974H277_XENLA</name>
<evidence type="ECO:0000256" key="7">
    <source>
        <dbReference type="ARBA" id="ARBA00023180"/>
    </source>
</evidence>
<dbReference type="EMBL" id="CM004482">
    <property type="protein sequence ID" value="OCT62102.1"/>
    <property type="molecule type" value="Genomic_DNA"/>
</dbReference>
<proteinExistence type="inferred from homology"/>
<protein>
    <recommendedName>
        <fullName evidence="11">PSI domain-containing protein</fullName>
    </recommendedName>
</protein>
<feature type="region of interest" description="Disordered" evidence="8">
    <location>
        <begin position="354"/>
        <end position="379"/>
    </location>
</feature>
<evidence type="ECO:0000256" key="4">
    <source>
        <dbReference type="ARBA" id="ARBA00022729"/>
    </source>
</evidence>